<keyword evidence="13" id="KW-1185">Reference proteome</keyword>
<protein>
    <recommendedName>
        <fullName evidence="4">Flagellar assembly protein FliH</fullName>
    </recommendedName>
</protein>
<keyword evidence="9" id="KW-1006">Bacterial flagellum protein export</keyword>
<evidence type="ECO:0000256" key="3">
    <source>
        <dbReference type="ARBA" id="ARBA00006602"/>
    </source>
</evidence>
<dbReference type="InterPro" id="IPR018035">
    <property type="entry name" value="Flagellar_FliH/T3SS_HrpE"/>
</dbReference>
<dbReference type="RefSeq" id="WP_377150255.1">
    <property type="nucleotide sequence ID" value="NZ_JBHSAF010000001.1"/>
</dbReference>
<dbReference type="Proteomes" id="UP001595692">
    <property type="component" value="Unassembled WGS sequence"/>
</dbReference>
<evidence type="ECO:0000256" key="9">
    <source>
        <dbReference type="ARBA" id="ARBA00023225"/>
    </source>
</evidence>
<dbReference type="PANTHER" id="PTHR34982:SF1">
    <property type="entry name" value="FLAGELLAR ASSEMBLY PROTEIN FLIH"/>
    <property type="match status" value="1"/>
</dbReference>
<feature type="domain" description="Flagellar assembly protein FliH/Type III secretion system HrpE" evidence="11">
    <location>
        <begin position="125"/>
        <end position="250"/>
    </location>
</feature>
<name>A0ABV8CJ53_9GAMM</name>
<dbReference type="PANTHER" id="PTHR34982">
    <property type="entry name" value="YOP PROTEINS TRANSLOCATION PROTEIN L"/>
    <property type="match status" value="1"/>
</dbReference>
<feature type="region of interest" description="Disordered" evidence="10">
    <location>
        <begin position="94"/>
        <end position="119"/>
    </location>
</feature>
<keyword evidence="6" id="KW-0963">Cytoplasm</keyword>
<dbReference type="PRINTS" id="PR01003">
    <property type="entry name" value="FLGFLIH"/>
</dbReference>
<evidence type="ECO:0000256" key="2">
    <source>
        <dbReference type="ARBA" id="ARBA00004496"/>
    </source>
</evidence>
<dbReference type="InterPro" id="IPR000563">
    <property type="entry name" value="Flag_FliH"/>
</dbReference>
<reference evidence="13" key="1">
    <citation type="journal article" date="2019" name="Int. J. Syst. Evol. Microbiol.">
        <title>The Global Catalogue of Microorganisms (GCM) 10K type strain sequencing project: providing services to taxonomists for standard genome sequencing and annotation.</title>
        <authorList>
            <consortium name="The Broad Institute Genomics Platform"/>
            <consortium name="The Broad Institute Genome Sequencing Center for Infectious Disease"/>
            <person name="Wu L."/>
            <person name="Ma J."/>
        </authorList>
    </citation>
    <scope>NUCLEOTIDE SEQUENCE [LARGE SCALE GENOMIC DNA]</scope>
    <source>
        <strain evidence="13">CCUG 54939</strain>
    </source>
</reference>
<gene>
    <name evidence="12" type="primary">fliH</name>
    <name evidence="12" type="ORF">ACFOSS_01700</name>
</gene>
<comment type="caution">
    <text evidence="12">The sequence shown here is derived from an EMBL/GenBank/DDBJ whole genome shotgun (WGS) entry which is preliminary data.</text>
</comment>
<accession>A0ABV8CJ53</accession>
<comment type="function">
    <text evidence="1">Needed for flagellar regrowth and assembly.</text>
</comment>
<dbReference type="InterPro" id="IPR051472">
    <property type="entry name" value="T3SS_Stator/FliH"/>
</dbReference>
<evidence type="ECO:0000256" key="6">
    <source>
        <dbReference type="ARBA" id="ARBA00022490"/>
    </source>
</evidence>
<evidence type="ECO:0000256" key="7">
    <source>
        <dbReference type="ARBA" id="ARBA00022795"/>
    </source>
</evidence>
<keyword evidence="12" id="KW-0966">Cell projection</keyword>
<proteinExistence type="inferred from homology"/>
<evidence type="ECO:0000313" key="13">
    <source>
        <dbReference type="Proteomes" id="UP001595692"/>
    </source>
</evidence>
<evidence type="ECO:0000256" key="1">
    <source>
        <dbReference type="ARBA" id="ARBA00003041"/>
    </source>
</evidence>
<keyword evidence="8" id="KW-0653">Protein transport</keyword>
<keyword evidence="12" id="KW-0969">Cilium</keyword>
<evidence type="ECO:0000313" key="12">
    <source>
        <dbReference type="EMBL" id="MFC3912176.1"/>
    </source>
</evidence>
<evidence type="ECO:0000256" key="4">
    <source>
        <dbReference type="ARBA" id="ARBA00016507"/>
    </source>
</evidence>
<evidence type="ECO:0000256" key="5">
    <source>
        <dbReference type="ARBA" id="ARBA00022448"/>
    </source>
</evidence>
<sequence>MSNSKTGDDQPGDFAAWEWPIMESPVQVPDSNALGYAANWYQEEAEPEEQDEVEEPQQAPLTLEEIEAIRQAAYEDGFAEGRQAGFDQGLTEGRQQGLQEGHAEGVQQGHQQGLAQGQAEIDASAAHWRQLADQLVTPLAQLDQQVEQQLVYLAMQLARALIQHEAHTAPELLLNSLKEAVRLLPCADEGITLQLHPDDIERLQQAFGAEECLRRGWTLQPEPTLQPGDLQLVSRTSSIDWMLEERINQLLRNFLRQNLDRAS</sequence>
<dbReference type="Pfam" id="PF02108">
    <property type="entry name" value="FliH"/>
    <property type="match status" value="1"/>
</dbReference>
<feature type="compositionally biased region" description="Low complexity" evidence="10">
    <location>
        <begin position="105"/>
        <end position="118"/>
    </location>
</feature>
<keyword evidence="12" id="KW-0282">Flagellum</keyword>
<keyword evidence="5" id="KW-0813">Transport</keyword>
<comment type="subcellular location">
    <subcellularLocation>
        <location evidence="2">Cytoplasm</location>
    </subcellularLocation>
</comment>
<keyword evidence="7" id="KW-1005">Bacterial flagellum biogenesis</keyword>
<comment type="similarity">
    <text evidence="3">Belongs to the FliH family.</text>
</comment>
<evidence type="ECO:0000256" key="8">
    <source>
        <dbReference type="ARBA" id="ARBA00022927"/>
    </source>
</evidence>
<dbReference type="NCBIfam" id="NF004270">
    <property type="entry name" value="PRK05687.2-1"/>
    <property type="match status" value="1"/>
</dbReference>
<evidence type="ECO:0000259" key="11">
    <source>
        <dbReference type="Pfam" id="PF02108"/>
    </source>
</evidence>
<evidence type="ECO:0000256" key="10">
    <source>
        <dbReference type="SAM" id="MobiDB-lite"/>
    </source>
</evidence>
<dbReference type="EMBL" id="JBHSAF010000001">
    <property type="protein sequence ID" value="MFC3912176.1"/>
    <property type="molecule type" value="Genomic_DNA"/>
</dbReference>
<organism evidence="12 13">
    <name type="scientific">Pseudaeromonas sharmana</name>
    <dbReference type="NCBI Taxonomy" id="328412"/>
    <lineage>
        <taxon>Bacteria</taxon>
        <taxon>Pseudomonadati</taxon>
        <taxon>Pseudomonadota</taxon>
        <taxon>Gammaproteobacteria</taxon>
        <taxon>Aeromonadales</taxon>
        <taxon>Aeromonadaceae</taxon>
        <taxon>Pseudaeromonas</taxon>
    </lineage>
</organism>